<sequence length="214" mass="23870">MEARAGGGGRRGTSRKGRWPLVWFFCCDYFFGKTTRAELILIHLDASRPGGMCRPWRADGQSEARQQAVPWSMSRHRWSRRPWRCTTYPRSPPLDTRPLAALDPPGGSHPQLSVTGLPTPREPGRGRPTRSARRCQARRAERTPGTQAKSVQCVRGVPSMTTVVVAGTVTVESMKTATINFSMTTQYYQYSGDTNGSAWRRVNTSTLAGSTRRR</sequence>
<evidence type="ECO:0000313" key="2">
    <source>
        <dbReference type="EMBL" id="MPC68717.1"/>
    </source>
</evidence>
<organism evidence="2 3">
    <name type="scientific">Portunus trituberculatus</name>
    <name type="common">Swimming crab</name>
    <name type="synonym">Neptunus trituberculatus</name>
    <dbReference type="NCBI Taxonomy" id="210409"/>
    <lineage>
        <taxon>Eukaryota</taxon>
        <taxon>Metazoa</taxon>
        <taxon>Ecdysozoa</taxon>
        <taxon>Arthropoda</taxon>
        <taxon>Crustacea</taxon>
        <taxon>Multicrustacea</taxon>
        <taxon>Malacostraca</taxon>
        <taxon>Eumalacostraca</taxon>
        <taxon>Eucarida</taxon>
        <taxon>Decapoda</taxon>
        <taxon>Pleocyemata</taxon>
        <taxon>Brachyura</taxon>
        <taxon>Eubrachyura</taxon>
        <taxon>Portunoidea</taxon>
        <taxon>Portunidae</taxon>
        <taxon>Portuninae</taxon>
        <taxon>Portunus</taxon>
    </lineage>
</organism>
<feature type="compositionally biased region" description="Basic residues" evidence="1">
    <location>
        <begin position="127"/>
        <end position="137"/>
    </location>
</feature>
<keyword evidence="3" id="KW-1185">Reference proteome</keyword>
<gene>
    <name evidence="2" type="ORF">E2C01_062921</name>
</gene>
<proteinExistence type="predicted"/>
<protein>
    <submittedName>
        <fullName evidence="2">Uncharacterized protein</fullName>
    </submittedName>
</protein>
<dbReference type="Proteomes" id="UP000324222">
    <property type="component" value="Unassembled WGS sequence"/>
</dbReference>
<feature type="region of interest" description="Disordered" evidence="1">
    <location>
        <begin position="89"/>
        <end position="150"/>
    </location>
</feature>
<comment type="caution">
    <text evidence="2">The sequence shown here is derived from an EMBL/GenBank/DDBJ whole genome shotgun (WGS) entry which is preliminary data.</text>
</comment>
<dbReference type="AlphaFoldDB" id="A0A5B7HHE1"/>
<reference evidence="2 3" key="1">
    <citation type="submission" date="2019-05" db="EMBL/GenBank/DDBJ databases">
        <title>Another draft genome of Portunus trituberculatus and its Hox gene families provides insights of decapod evolution.</title>
        <authorList>
            <person name="Jeong J.-H."/>
            <person name="Song I."/>
            <person name="Kim S."/>
            <person name="Choi T."/>
            <person name="Kim D."/>
            <person name="Ryu S."/>
            <person name="Kim W."/>
        </authorList>
    </citation>
    <scope>NUCLEOTIDE SEQUENCE [LARGE SCALE GENOMIC DNA]</scope>
    <source>
        <tissue evidence="2">Muscle</tissue>
    </source>
</reference>
<dbReference type="EMBL" id="VSRR010028266">
    <property type="protein sequence ID" value="MPC68717.1"/>
    <property type="molecule type" value="Genomic_DNA"/>
</dbReference>
<accession>A0A5B7HHE1</accession>
<evidence type="ECO:0000313" key="3">
    <source>
        <dbReference type="Proteomes" id="UP000324222"/>
    </source>
</evidence>
<evidence type="ECO:0000256" key="1">
    <source>
        <dbReference type="SAM" id="MobiDB-lite"/>
    </source>
</evidence>
<name>A0A5B7HHE1_PORTR</name>